<proteinExistence type="predicted"/>
<evidence type="ECO:0000313" key="2">
    <source>
        <dbReference type="Proteomes" id="UP000324222"/>
    </source>
</evidence>
<evidence type="ECO:0000313" key="1">
    <source>
        <dbReference type="EMBL" id="MPC58314.1"/>
    </source>
</evidence>
<reference evidence="1 2" key="1">
    <citation type="submission" date="2019-05" db="EMBL/GenBank/DDBJ databases">
        <title>Another draft genome of Portunus trituberculatus and its Hox gene families provides insights of decapod evolution.</title>
        <authorList>
            <person name="Jeong J.-H."/>
            <person name="Song I."/>
            <person name="Kim S."/>
            <person name="Choi T."/>
            <person name="Kim D."/>
            <person name="Ryu S."/>
            <person name="Kim W."/>
        </authorList>
    </citation>
    <scope>NUCLEOTIDE SEQUENCE [LARGE SCALE GENOMIC DNA]</scope>
    <source>
        <tissue evidence="1">Muscle</tissue>
    </source>
</reference>
<dbReference type="AlphaFoldDB" id="A0A5B7GP18"/>
<protein>
    <submittedName>
        <fullName evidence="1">Uncharacterized protein</fullName>
    </submittedName>
</protein>
<keyword evidence="2" id="KW-1185">Reference proteome</keyword>
<name>A0A5B7GP18_PORTR</name>
<comment type="caution">
    <text evidence="1">The sequence shown here is derived from an EMBL/GenBank/DDBJ whole genome shotgun (WGS) entry which is preliminary data.</text>
</comment>
<organism evidence="1 2">
    <name type="scientific">Portunus trituberculatus</name>
    <name type="common">Swimming crab</name>
    <name type="synonym">Neptunus trituberculatus</name>
    <dbReference type="NCBI Taxonomy" id="210409"/>
    <lineage>
        <taxon>Eukaryota</taxon>
        <taxon>Metazoa</taxon>
        <taxon>Ecdysozoa</taxon>
        <taxon>Arthropoda</taxon>
        <taxon>Crustacea</taxon>
        <taxon>Multicrustacea</taxon>
        <taxon>Malacostraca</taxon>
        <taxon>Eumalacostraca</taxon>
        <taxon>Eucarida</taxon>
        <taxon>Decapoda</taxon>
        <taxon>Pleocyemata</taxon>
        <taxon>Brachyura</taxon>
        <taxon>Eubrachyura</taxon>
        <taxon>Portunoidea</taxon>
        <taxon>Portunidae</taxon>
        <taxon>Portuninae</taxon>
        <taxon>Portunus</taxon>
    </lineage>
</organism>
<accession>A0A5B7GP18</accession>
<dbReference type="Proteomes" id="UP000324222">
    <property type="component" value="Unassembled WGS sequence"/>
</dbReference>
<sequence length="60" mass="6895">MLRTVLLASPRQRNVFGAQYMRGETIPFSSDDQEALFSVKRTLDFACRDCKDHRNSQTSV</sequence>
<gene>
    <name evidence="1" type="ORF">E2C01_052312</name>
</gene>
<dbReference type="EMBL" id="VSRR010015561">
    <property type="protein sequence ID" value="MPC58314.1"/>
    <property type="molecule type" value="Genomic_DNA"/>
</dbReference>